<accession>V9VZV6</accession>
<dbReference type="EMBL" id="CP006773">
    <property type="protein sequence ID" value="AHD03304.1"/>
    <property type="molecule type" value="Genomic_DNA"/>
</dbReference>
<dbReference type="Proteomes" id="UP000018780">
    <property type="component" value="Chromosome"/>
</dbReference>
<reference evidence="1 2" key="1">
    <citation type="submission" date="2013-09" db="EMBL/GenBank/DDBJ databases">
        <authorList>
            <consortium name="DOE Joint Genome Institute"/>
            <person name="Klenk H.-P."/>
            <person name="Huntemann M."/>
            <person name="Han J."/>
            <person name="Chen A."/>
            <person name="Kyrpides N."/>
            <person name="Mavromatis K."/>
            <person name="Markowitz V."/>
            <person name="Palaniappan K."/>
            <person name="Ivanova N."/>
            <person name="Schaumberg A."/>
            <person name="Pati A."/>
            <person name="Liolios K."/>
            <person name="Nordberg H.P."/>
            <person name="Cantor M.N."/>
            <person name="Hua S.X."/>
            <person name="Woyke T."/>
        </authorList>
    </citation>
    <scope>NUCLEOTIDE SEQUENCE [LARGE SCALE GENOMIC DNA]</scope>
    <source>
        <strain evidence="1 2">DSM 14336</strain>
    </source>
</reference>
<evidence type="ECO:0000313" key="1">
    <source>
        <dbReference type="EMBL" id="AHD03304.1"/>
    </source>
</evidence>
<keyword evidence="2" id="KW-1185">Reference proteome</keyword>
<name>V9VZV6_9RHOB</name>
<evidence type="ECO:0000313" key="2">
    <source>
        <dbReference type="Proteomes" id="UP000018780"/>
    </source>
</evidence>
<sequence length="34" mass="3687">MKQAQLAFTDVELMACMDGEADTALLSRVMVALN</sequence>
<protein>
    <submittedName>
        <fullName evidence="1">Uncharacterized protein</fullName>
    </submittedName>
</protein>
<dbReference type="AlphaFoldDB" id="V9VZV6"/>
<dbReference type="KEGG" id="lmd:METH_19885"/>
<dbReference type="HOGENOM" id="CLU_3374413_0_0_5"/>
<proteinExistence type="predicted"/>
<organism evidence="1 2">
    <name type="scientific">Leisingera methylohalidivorans DSM 14336</name>
    <dbReference type="NCBI Taxonomy" id="999552"/>
    <lineage>
        <taxon>Bacteria</taxon>
        <taxon>Pseudomonadati</taxon>
        <taxon>Pseudomonadota</taxon>
        <taxon>Alphaproteobacteria</taxon>
        <taxon>Rhodobacterales</taxon>
        <taxon>Roseobacteraceae</taxon>
        <taxon>Leisingera</taxon>
    </lineage>
</organism>
<gene>
    <name evidence="1" type="ORF">METH_19885</name>
</gene>